<feature type="binding site" evidence="19">
    <location>
        <position position="227"/>
    </location>
    <ligand>
        <name>Mg(2+)</name>
        <dbReference type="ChEBI" id="CHEBI:18420"/>
        <label>1</label>
    </ligand>
</feature>
<dbReference type="PROSITE" id="PS01012">
    <property type="entry name" value="FOLYLPOLYGLU_SYNT_2"/>
    <property type="match status" value="1"/>
</dbReference>
<evidence type="ECO:0000256" key="9">
    <source>
        <dbReference type="ARBA" id="ARBA00022723"/>
    </source>
</evidence>
<protein>
    <recommendedName>
        <fullName evidence="17">Folylpolyglutamate synthase</fullName>
        <ecNumber evidence="17">6.3.2.17</ecNumber>
    </recommendedName>
    <alternativeName>
        <fullName evidence="17">Folylpoly-gamma-glutamate synthetase</fullName>
    </alternativeName>
    <alternativeName>
        <fullName evidence="17">Tetrahydrofolylpolyglutamate synthase</fullName>
    </alternativeName>
</protein>
<dbReference type="GO" id="GO:0005524">
    <property type="term" value="F:ATP binding"/>
    <property type="evidence" value="ECO:0007669"/>
    <property type="project" value="UniProtKB-KW"/>
</dbReference>
<evidence type="ECO:0000256" key="13">
    <source>
        <dbReference type="ARBA" id="ARBA00022842"/>
    </source>
</evidence>
<evidence type="ECO:0000256" key="14">
    <source>
        <dbReference type="ARBA" id="ARBA00023128"/>
    </source>
</evidence>
<dbReference type="EnsemblMetazoa" id="LLOJ008224-RA">
    <property type="protein sequence ID" value="LLOJ008224-PA"/>
    <property type="gene ID" value="LLOJ008224"/>
</dbReference>
<comment type="catalytic activity">
    <reaction evidence="16 17">
        <text>(6S)-5,6,7,8-tetrahydrofolyl-(gamma-L-Glu)(n) + L-glutamate + ATP = (6S)-5,6,7,8-tetrahydrofolyl-(gamma-L-Glu)(n+1) + ADP + phosphate + H(+)</text>
        <dbReference type="Rhea" id="RHEA:10580"/>
        <dbReference type="Rhea" id="RHEA-COMP:14738"/>
        <dbReference type="Rhea" id="RHEA-COMP:14740"/>
        <dbReference type="ChEBI" id="CHEBI:15378"/>
        <dbReference type="ChEBI" id="CHEBI:29985"/>
        <dbReference type="ChEBI" id="CHEBI:30616"/>
        <dbReference type="ChEBI" id="CHEBI:43474"/>
        <dbReference type="ChEBI" id="CHEBI:141005"/>
        <dbReference type="ChEBI" id="CHEBI:456216"/>
        <dbReference type="EC" id="6.3.2.17"/>
    </reaction>
</comment>
<evidence type="ECO:0000256" key="5">
    <source>
        <dbReference type="ARBA" id="ARBA00008276"/>
    </source>
</evidence>
<dbReference type="PANTHER" id="PTHR11136:SF5">
    <property type="entry name" value="FOLYLPOLYGLUTAMATE SYNTHASE, MITOCHONDRIAL"/>
    <property type="match status" value="1"/>
</dbReference>
<keyword evidence="10 18" id="KW-0547">Nucleotide-binding</keyword>
<comment type="pathway">
    <text evidence="4 17">Cofactor biosynthesis; tetrahydrofolylpolyglutamate biosynthesis.</text>
</comment>
<dbReference type="GO" id="GO:0005743">
    <property type="term" value="C:mitochondrial inner membrane"/>
    <property type="evidence" value="ECO:0007669"/>
    <property type="project" value="UniProtKB-SubCell"/>
</dbReference>
<dbReference type="VEuPathDB" id="VectorBase:LLONM1_001296"/>
<evidence type="ECO:0000256" key="17">
    <source>
        <dbReference type="PIRNR" id="PIRNR038895"/>
    </source>
</evidence>
<keyword evidence="8 17" id="KW-0436">Ligase</keyword>
<comment type="function">
    <text evidence="17">Catalyzes conversion of folates to polyglutamate derivatives allowing concentration of folate compounds in the cell and the intracellular retention of these cofactors, which are important substrates for most of the folate-dependent enzymes that are involved in one-carbon transfer reactions involved in purine, pyrimidine and amino acid synthesis.</text>
</comment>
<dbReference type="Proteomes" id="UP000092461">
    <property type="component" value="Unassembled WGS sequence"/>
</dbReference>
<dbReference type="InterPro" id="IPR036615">
    <property type="entry name" value="Mur_ligase_C_dom_sf"/>
</dbReference>
<evidence type="ECO:0000256" key="19">
    <source>
        <dbReference type="PIRSR" id="PIRSR038895-2"/>
    </source>
</evidence>
<dbReference type="GO" id="GO:0005829">
    <property type="term" value="C:cytosol"/>
    <property type="evidence" value="ECO:0007669"/>
    <property type="project" value="TreeGrafter"/>
</dbReference>
<evidence type="ECO:0000256" key="16">
    <source>
        <dbReference type="ARBA" id="ARBA00047493"/>
    </source>
</evidence>
<evidence type="ECO:0000256" key="10">
    <source>
        <dbReference type="ARBA" id="ARBA00022741"/>
    </source>
</evidence>
<keyword evidence="13 19" id="KW-0460">Magnesium</keyword>
<evidence type="ECO:0000313" key="21">
    <source>
        <dbReference type="Proteomes" id="UP000092461"/>
    </source>
</evidence>
<evidence type="ECO:0000256" key="18">
    <source>
        <dbReference type="PIRSR" id="PIRSR038895-1"/>
    </source>
</evidence>
<keyword evidence="14" id="KW-0496">Mitochondrion</keyword>
<feature type="binding site" evidence="18">
    <location>
        <position position="349"/>
    </location>
    <ligand>
        <name>ATP</name>
        <dbReference type="ChEBI" id="CHEBI:30616"/>
    </ligand>
</feature>
<feature type="binding site" evidence="18">
    <location>
        <position position="363"/>
    </location>
    <ligand>
        <name>ATP</name>
        <dbReference type="ChEBI" id="CHEBI:30616"/>
    </ligand>
</feature>
<dbReference type="InterPro" id="IPR023600">
    <property type="entry name" value="Folylpolyglutamate_synth_euk"/>
</dbReference>
<dbReference type="GO" id="GO:0005759">
    <property type="term" value="C:mitochondrial matrix"/>
    <property type="evidence" value="ECO:0007669"/>
    <property type="project" value="UniProtKB-SubCell"/>
</dbReference>
<keyword evidence="9 19" id="KW-0479">Metal-binding</keyword>
<dbReference type="InterPro" id="IPR036565">
    <property type="entry name" value="Mur-like_cat_sf"/>
</dbReference>
<dbReference type="GO" id="GO:0004326">
    <property type="term" value="F:tetrahydrofolylpolyglutamate synthase activity"/>
    <property type="evidence" value="ECO:0007669"/>
    <property type="project" value="UniProtKB-EC"/>
</dbReference>
<evidence type="ECO:0000256" key="7">
    <source>
        <dbReference type="ARBA" id="ARBA00022563"/>
    </source>
</evidence>
<evidence type="ECO:0000256" key="4">
    <source>
        <dbReference type="ARBA" id="ARBA00005150"/>
    </source>
</evidence>
<keyword evidence="6" id="KW-0963">Cytoplasm</keyword>
<evidence type="ECO:0000313" key="20">
    <source>
        <dbReference type="EnsemblMetazoa" id="LLOJ008224-PA"/>
    </source>
</evidence>
<keyword evidence="11" id="KW-0999">Mitochondrion inner membrane</keyword>
<keyword evidence="7 17" id="KW-0554">One-carbon metabolism</keyword>
<dbReference type="Gene3D" id="3.40.1190.10">
    <property type="entry name" value="Mur-like, catalytic domain"/>
    <property type="match status" value="1"/>
</dbReference>
<accession>A0A1B0CTM4</accession>
<dbReference type="GO" id="GO:0046872">
    <property type="term" value="F:metal ion binding"/>
    <property type="evidence" value="ECO:0007669"/>
    <property type="project" value="UniProtKB-KW"/>
</dbReference>
<dbReference type="PIRSF" id="PIRSF038895">
    <property type="entry name" value="FPGS"/>
    <property type="match status" value="1"/>
</dbReference>
<dbReference type="AlphaFoldDB" id="A0A1B0CTM4"/>
<evidence type="ECO:0000256" key="11">
    <source>
        <dbReference type="ARBA" id="ARBA00022792"/>
    </source>
</evidence>
<proteinExistence type="inferred from homology"/>
<evidence type="ECO:0000256" key="12">
    <source>
        <dbReference type="ARBA" id="ARBA00022840"/>
    </source>
</evidence>
<dbReference type="InterPro" id="IPR018109">
    <property type="entry name" value="Folylpolyglutamate_synth_CS"/>
</dbReference>
<feature type="binding site" evidence="19">
    <location>
        <position position="199"/>
    </location>
    <ligand>
        <name>Mg(2+)</name>
        <dbReference type="ChEBI" id="CHEBI:18420"/>
        <label>1</label>
    </ligand>
</feature>
<dbReference type="VEuPathDB" id="VectorBase:LLOJ008224"/>
<dbReference type="GO" id="GO:0006730">
    <property type="term" value="P:one-carbon metabolic process"/>
    <property type="evidence" value="ECO:0007669"/>
    <property type="project" value="UniProtKB-KW"/>
</dbReference>
<comment type="similarity">
    <text evidence="5 17">Belongs to the folylpolyglutamate synthase family.</text>
</comment>
<evidence type="ECO:0000256" key="3">
    <source>
        <dbReference type="ARBA" id="ARBA00004496"/>
    </source>
</evidence>
<comment type="cofactor">
    <cofactor evidence="17">
        <name>a monovalent cation</name>
        <dbReference type="ChEBI" id="CHEBI:60242"/>
    </cofactor>
    <text evidence="17">A monovalent cation.</text>
</comment>
<organism evidence="20 21">
    <name type="scientific">Lutzomyia longipalpis</name>
    <name type="common">Sand fly</name>
    <dbReference type="NCBI Taxonomy" id="7200"/>
    <lineage>
        <taxon>Eukaryota</taxon>
        <taxon>Metazoa</taxon>
        <taxon>Ecdysozoa</taxon>
        <taxon>Arthropoda</taxon>
        <taxon>Hexapoda</taxon>
        <taxon>Insecta</taxon>
        <taxon>Pterygota</taxon>
        <taxon>Neoptera</taxon>
        <taxon>Endopterygota</taxon>
        <taxon>Diptera</taxon>
        <taxon>Nematocera</taxon>
        <taxon>Psychodoidea</taxon>
        <taxon>Psychodidae</taxon>
        <taxon>Lutzomyia</taxon>
        <taxon>Lutzomyia</taxon>
    </lineage>
</organism>
<dbReference type="EC" id="6.3.2.17" evidence="17"/>
<reference evidence="20" key="1">
    <citation type="submission" date="2020-05" db="UniProtKB">
        <authorList>
            <consortium name="EnsemblMetazoa"/>
        </authorList>
    </citation>
    <scope>IDENTIFICATION</scope>
    <source>
        <strain evidence="20">Jacobina</strain>
    </source>
</reference>
<keyword evidence="12 18" id="KW-0067">ATP-binding</keyword>
<evidence type="ECO:0000256" key="6">
    <source>
        <dbReference type="ARBA" id="ARBA00022490"/>
    </source>
</evidence>
<evidence type="ECO:0000256" key="8">
    <source>
        <dbReference type="ARBA" id="ARBA00022598"/>
    </source>
</evidence>
<dbReference type="NCBIfam" id="TIGR01499">
    <property type="entry name" value="folC"/>
    <property type="match status" value="1"/>
</dbReference>
<dbReference type="UniPathway" id="UPA00850"/>
<dbReference type="PANTHER" id="PTHR11136">
    <property type="entry name" value="FOLYLPOLYGLUTAMATE SYNTHASE-RELATED"/>
    <property type="match status" value="1"/>
</dbReference>
<evidence type="ECO:0000256" key="2">
    <source>
        <dbReference type="ARBA" id="ARBA00004305"/>
    </source>
</evidence>
<dbReference type="SUPFAM" id="SSF53244">
    <property type="entry name" value="MurD-like peptide ligases, peptide-binding domain"/>
    <property type="match status" value="1"/>
</dbReference>
<name>A0A1B0CTM4_LUTLO</name>
<keyword evidence="15" id="KW-0472">Membrane</keyword>
<feature type="binding site" evidence="19">
    <location>
        <position position="130"/>
    </location>
    <ligand>
        <name>Mg(2+)</name>
        <dbReference type="ChEBI" id="CHEBI:18420"/>
        <label>1</label>
    </ligand>
</feature>
<dbReference type="PROSITE" id="PS01011">
    <property type="entry name" value="FOLYLPOLYGLU_SYNT_1"/>
    <property type="match status" value="1"/>
</dbReference>
<dbReference type="SUPFAM" id="SSF53623">
    <property type="entry name" value="MurD-like peptide ligases, catalytic domain"/>
    <property type="match status" value="1"/>
</dbReference>
<keyword evidence="21" id="KW-1185">Reference proteome</keyword>
<dbReference type="EMBL" id="AJWK01027780">
    <property type="status" value="NOT_ANNOTATED_CDS"/>
    <property type="molecule type" value="Genomic_DNA"/>
</dbReference>
<evidence type="ECO:0000256" key="15">
    <source>
        <dbReference type="ARBA" id="ARBA00023136"/>
    </source>
</evidence>
<sequence length="526" mass="59066">MHSVLSALGSSFWCRKMVFDAAKSVGIVKSLHIASESHTVGDSYDEAIKTLNTLQSNAETIQQTVRNSGDIETARFRETEKFLRRTGVPLERLDTLSVIHVAGTKGKGSTCALIDSILRSHGIRTGFFSSPHLISATERIRLNGIPISEENFVKYFWRIYNTLQKSQDHERDMPTYFKFLTVMAFNVFLEEDIDVAIVEVGIGGEYDCTNIVRNTKTVGITSLGLDHTHILGNTLEEIAWQKAGIIKSKSHIFTVDQPPGCLRVIEQRAKEKNATLTVVPDFDTYNWVQFPGKNVGTKVQRVNASLAIQLSHDWLQHHRLTRLKRKVNLLKEISEEISDGIENTKWPGRCQIIPFHRRTIFLDGAHTLESMEVCAEWFVDNTARNSNPKCLIFNVTGSRDSKKLLRMLINTSSFSTIIFTPNIASEKFHATDNTSVLTGRDEALERCRKNEKDLQDIIAEKVSKNGLCGLNGFSKLQCQVLNSVADAFAYLDNMYGKEREIDVLITGSLYLVGASLLALEHVDAKK</sequence>
<comment type="subcellular location">
    <subcellularLocation>
        <location evidence="3">Cytoplasm</location>
    </subcellularLocation>
    <subcellularLocation>
        <location evidence="1">Mitochondrion inner membrane</location>
    </subcellularLocation>
    <subcellularLocation>
        <location evidence="2">Mitochondrion matrix</location>
    </subcellularLocation>
</comment>
<dbReference type="Gene3D" id="3.90.190.20">
    <property type="entry name" value="Mur ligase, C-terminal domain"/>
    <property type="match status" value="1"/>
</dbReference>
<dbReference type="InterPro" id="IPR001645">
    <property type="entry name" value="Folylpolyglutamate_synth"/>
</dbReference>
<evidence type="ECO:0000256" key="1">
    <source>
        <dbReference type="ARBA" id="ARBA00004273"/>
    </source>
</evidence>